<gene>
    <name evidence="1" type="ORF">DEBURN_LOCUS9048</name>
</gene>
<reference evidence="1" key="1">
    <citation type="submission" date="2021-06" db="EMBL/GenBank/DDBJ databases">
        <authorList>
            <person name="Kallberg Y."/>
            <person name="Tangrot J."/>
            <person name="Rosling A."/>
        </authorList>
    </citation>
    <scope>NUCLEOTIDE SEQUENCE</scope>
    <source>
        <strain evidence="1">AZ414A</strain>
    </source>
</reference>
<proteinExistence type="predicted"/>
<dbReference type="EMBL" id="CAJVPK010001551">
    <property type="protein sequence ID" value="CAG8590838.1"/>
    <property type="molecule type" value="Genomic_DNA"/>
</dbReference>
<sequence>MDLDNLWAGRFISEATKFGAALGPQVGLERERNNLEAYWNKVIDACKIKQNILAYEKEKERIQLEHLRKLNEIDKKIETENIELIRNSNKWKDGNS</sequence>
<dbReference type="OrthoDB" id="2382575at2759"/>
<keyword evidence="2" id="KW-1185">Reference proteome</keyword>
<accession>A0A9N9C6K5</accession>
<comment type="caution">
    <text evidence="1">The sequence shown here is derived from an EMBL/GenBank/DDBJ whole genome shotgun (WGS) entry which is preliminary data.</text>
</comment>
<organism evidence="1 2">
    <name type="scientific">Diversispora eburnea</name>
    <dbReference type="NCBI Taxonomy" id="1213867"/>
    <lineage>
        <taxon>Eukaryota</taxon>
        <taxon>Fungi</taxon>
        <taxon>Fungi incertae sedis</taxon>
        <taxon>Mucoromycota</taxon>
        <taxon>Glomeromycotina</taxon>
        <taxon>Glomeromycetes</taxon>
        <taxon>Diversisporales</taxon>
        <taxon>Diversisporaceae</taxon>
        <taxon>Diversispora</taxon>
    </lineage>
</organism>
<dbReference type="Proteomes" id="UP000789706">
    <property type="component" value="Unassembled WGS sequence"/>
</dbReference>
<feature type="non-terminal residue" evidence="1">
    <location>
        <position position="1"/>
    </location>
</feature>
<evidence type="ECO:0000313" key="2">
    <source>
        <dbReference type="Proteomes" id="UP000789706"/>
    </source>
</evidence>
<protein>
    <submittedName>
        <fullName evidence="1">11430_t:CDS:1</fullName>
    </submittedName>
</protein>
<name>A0A9N9C6K5_9GLOM</name>
<evidence type="ECO:0000313" key="1">
    <source>
        <dbReference type="EMBL" id="CAG8590838.1"/>
    </source>
</evidence>
<dbReference type="AlphaFoldDB" id="A0A9N9C6K5"/>